<accession>A0A1I7YMP9</accession>
<organism evidence="2 3">
    <name type="scientific">Steinernema glaseri</name>
    <dbReference type="NCBI Taxonomy" id="37863"/>
    <lineage>
        <taxon>Eukaryota</taxon>
        <taxon>Metazoa</taxon>
        <taxon>Ecdysozoa</taxon>
        <taxon>Nematoda</taxon>
        <taxon>Chromadorea</taxon>
        <taxon>Rhabditida</taxon>
        <taxon>Tylenchina</taxon>
        <taxon>Panagrolaimomorpha</taxon>
        <taxon>Strongyloidoidea</taxon>
        <taxon>Steinernematidae</taxon>
        <taxon>Steinernema</taxon>
    </lineage>
</organism>
<dbReference type="AlphaFoldDB" id="A0A1I7YMP9"/>
<reference evidence="3" key="1">
    <citation type="submission" date="2016-11" db="UniProtKB">
        <authorList>
            <consortium name="WormBaseParasite"/>
        </authorList>
    </citation>
    <scope>IDENTIFICATION</scope>
</reference>
<sequence>MSEAEDLTSLIDRSKDTSTWPRGAMDNASVYGTEDCSWHGQTFSDRFQWNLCFLAHTCRKECVIHFPFSS</sequence>
<protein>
    <submittedName>
        <fullName evidence="3">Uncharacterized protein</fullName>
    </submittedName>
</protein>
<evidence type="ECO:0000256" key="1">
    <source>
        <dbReference type="SAM" id="MobiDB-lite"/>
    </source>
</evidence>
<keyword evidence="2" id="KW-1185">Reference proteome</keyword>
<evidence type="ECO:0000313" key="2">
    <source>
        <dbReference type="Proteomes" id="UP000095287"/>
    </source>
</evidence>
<evidence type="ECO:0000313" key="3">
    <source>
        <dbReference type="WBParaSite" id="L893_g17893.t1"/>
    </source>
</evidence>
<name>A0A1I7YMP9_9BILA</name>
<proteinExistence type="predicted"/>
<dbReference type="Proteomes" id="UP000095287">
    <property type="component" value="Unplaced"/>
</dbReference>
<feature type="region of interest" description="Disordered" evidence="1">
    <location>
        <begin position="1"/>
        <end position="22"/>
    </location>
</feature>
<dbReference type="WBParaSite" id="L893_g17893.t1">
    <property type="protein sequence ID" value="L893_g17893.t1"/>
    <property type="gene ID" value="L893_g17893"/>
</dbReference>